<keyword evidence="1 4" id="KW-0808">Transferase</keyword>
<sequence length="352" mass="38947">MNDVYGLPRRSGRSGPWSVFRPGPRSALPRELSWTPLGPFDNRELAELVARAEAVDDPPYRTTAEETAEYFIDPTYSGVAGRDEDGVMRAFGLVRLRPAEQIYASMTGVVDPDFRKRGIGGALLHWQAERARHLIGAERAGAAPGSSSASAQAHVVTTVLEDDERMMTHLAELGFEPRRWYREVRRPLTEPIPRISLDGFLSIEPWSEERDDAVRRAHNQAFGQGVGAGAVSAEEWGAGRSYFAPQWSFVALDRSGDRARVAGYLLSGRYEQDWDALGWREGYTDMLGVLAEYRSREVAPALLTAAMRAYRRDGMDYAAAGVDSDNPTGAVDLYRALGYTPTRGTILYALDV</sequence>
<gene>
    <name evidence="4" type="ORF">NCTC11636_00522</name>
</gene>
<dbReference type="AlphaFoldDB" id="A0A3S4RVF6"/>
<dbReference type="SUPFAM" id="SSF55729">
    <property type="entry name" value="Acyl-CoA N-acyltransferases (Nat)"/>
    <property type="match status" value="2"/>
</dbReference>
<dbReference type="InterPro" id="IPR051556">
    <property type="entry name" value="N-term/lysine_N-AcTrnsfr"/>
</dbReference>
<organism evidence="4 5">
    <name type="scientific">Actinomyces howellii</name>
    <dbReference type="NCBI Taxonomy" id="52771"/>
    <lineage>
        <taxon>Bacteria</taxon>
        <taxon>Bacillati</taxon>
        <taxon>Actinomycetota</taxon>
        <taxon>Actinomycetes</taxon>
        <taxon>Actinomycetales</taxon>
        <taxon>Actinomycetaceae</taxon>
        <taxon>Actinomyces</taxon>
    </lineage>
</organism>
<dbReference type="GO" id="GO:0016747">
    <property type="term" value="F:acyltransferase activity, transferring groups other than amino-acyl groups"/>
    <property type="evidence" value="ECO:0007669"/>
    <property type="project" value="InterPro"/>
</dbReference>
<proteinExistence type="predicted"/>
<dbReference type="EMBL" id="LR134350">
    <property type="protein sequence ID" value="VEG26431.1"/>
    <property type="molecule type" value="Genomic_DNA"/>
</dbReference>
<evidence type="ECO:0000313" key="5">
    <source>
        <dbReference type="Proteomes" id="UP000266895"/>
    </source>
</evidence>
<dbReference type="KEGG" id="ahw:NCTC11636_00522"/>
<dbReference type="Pfam" id="PF00583">
    <property type="entry name" value="Acetyltransf_1"/>
    <property type="match status" value="2"/>
</dbReference>
<dbReference type="CDD" id="cd04301">
    <property type="entry name" value="NAT_SF"/>
    <property type="match status" value="1"/>
</dbReference>
<feature type="domain" description="N-acetyltransferase" evidence="3">
    <location>
        <begin position="201"/>
        <end position="352"/>
    </location>
</feature>
<feature type="domain" description="N-acetyltransferase" evidence="3">
    <location>
        <begin position="40"/>
        <end position="193"/>
    </location>
</feature>
<dbReference type="RefSeq" id="WP_126381734.1">
    <property type="nucleotide sequence ID" value="NZ_LR134350.1"/>
</dbReference>
<dbReference type="Gene3D" id="3.40.630.30">
    <property type="match status" value="1"/>
</dbReference>
<protein>
    <submittedName>
        <fullName evidence="4">Predicted acetyltransferase</fullName>
    </submittedName>
</protein>
<dbReference type="InterPro" id="IPR000182">
    <property type="entry name" value="GNAT_dom"/>
</dbReference>
<evidence type="ECO:0000259" key="3">
    <source>
        <dbReference type="PROSITE" id="PS51186"/>
    </source>
</evidence>
<keyword evidence="2" id="KW-0012">Acyltransferase</keyword>
<dbReference type="PANTHER" id="PTHR42919:SF8">
    <property type="entry name" value="N-ALPHA-ACETYLTRANSFERASE 50"/>
    <property type="match status" value="1"/>
</dbReference>
<keyword evidence="5" id="KW-1185">Reference proteome</keyword>
<dbReference type="Proteomes" id="UP000266895">
    <property type="component" value="Chromosome"/>
</dbReference>
<dbReference type="PANTHER" id="PTHR42919">
    <property type="entry name" value="N-ALPHA-ACETYLTRANSFERASE"/>
    <property type="match status" value="1"/>
</dbReference>
<dbReference type="InterPro" id="IPR016181">
    <property type="entry name" value="Acyl_CoA_acyltransferase"/>
</dbReference>
<dbReference type="OrthoDB" id="9799092at2"/>
<accession>A0A3S4RVF6</accession>
<evidence type="ECO:0000313" key="4">
    <source>
        <dbReference type="EMBL" id="VEG26431.1"/>
    </source>
</evidence>
<name>A0A3S4RVF6_9ACTO</name>
<reference evidence="4 5" key="1">
    <citation type="submission" date="2018-12" db="EMBL/GenBank/DDBJ databases">
        <authorList>
            <consortium name="Pathogen Informatics"/>
        </authorList>
    </citation>
    <scope>NUCLEOTIDE SEQUENCE [LARGE SCALE GENOMIC DNA]</scope>
    <source>
        <strain evidence="4 5">NCTC11636</strain>
    </source>
</reference>
<evidence type="ECO:0000256" key="1">
    <source>
        <dbReference type="ARBA" id="ARBA00022679"/>
    </source>
</evidence>
<evidence type="ECO:0000256" key="2">
    <source>
        <dbReference type="ARBA" id="ARBA00023315"/>
    </source>
</evidence>
<dbReference type="PROSITE" id="PS51186">
    <property type="entry name" value="GNAT"/>
    <property type="match status" value="2"/>
</dbReference>